<dbReference type="Gene3D" id="3.20.20.80">
    <property type="entry name" value="Glycosidases"/>
    <property type="match status" value="1"/>
</dbReference>
<accession>A0AAE1V1K8</accession>
<dbReference type="PROSITE" id="PS51910">
    <property type="entry name" value="GH18_2"/>
    <property type="match status" value="1"/>
</dbReference>
<gene>
    <name evidence="3" type="ORF">RND71_028431</name>
</gene>
<keyword evidence="4" id="KW-1185">Reference proteome</keyword>
<protein>
    <recommendedName>
        <fullName evidence="2">GH18 domain-containing protein</fullName>
    </recommendedName>
</protein>
<organism evidence="3 4">
    <name type="scientific">Anisodus tanguticus</name>
    <dbReference type="NCBI Taxonomy" id="243964"/>
    <lineage>
        <taxon>Eukaryota</taxon>
        <taxon>Viridiplantae</taxon>
        <taxon>Streptophyta</taxon>
        <taxon>Embryophyta</taxon>
        <taxon>Tracheophyta</taxon>
        <taxon>Spermatophyta</taxon>
        <taxon>Magnoliopsida</taxon>
        <taxon>eudicotyledons</taxon>
        <taxon>Gunneridae</taxon>
        <taxon>Pentapetalae</taxon>
        <taxon>asterids</taxon>
        <taxon>lamiids</taxon>
        <taxon>Solanales</taxon>
        <taxon>Solanaceae</taxon>
        <taxon>Solanoideae</taxon>
        <taxon>Hyoscyameae</taxon>
        <taxon>Anisodus</taxon>
    </lineage>
</organism>
<feature type="signal peptide" evidence="1">
    <location>
        <begin position="1"/>
        <end position="23"/>
    </location>
</feature>
<dbReference type="EMBL" id="JAVYJV010000015">
    <property type="protein sequence ID" value="KAK4352913.1"/>
    <property type="molecule type" value="Genomic_DNA"/>
</dbReference>
<dbReference type="Pfam" id="PF00704">
    <property type="entry name" value="Glyco_hydro_18"/>
    <property type="match status" value="1"/>
</dbReference>
<name>A0AAE1V1K8_9SOLA</name>
<dbReference type="SUPFAM" id="SSF51445">
    <property type="entry name" value="(Trans)glycosidases"/>
    <property type="match status" value="1"/>
</dbReference>
<proteinExistence type="predicted"/>
<feature type="chain" id="PRO_5042227973" description="GH18 domain-containing protein" evidence="1">
    <location>
        <begin position="24"/>
        <end position="144"/>
    </location>
</feature>
<feature type="domain" description="GH18" evidence="2">
    <location>
        <begin position="24"/>
        <end position="144"/>
    </location>
</feature>
<reference evidence="3" key="1">
    <citation type="submission" date="2023-12" db="EMBL/GenBank/DDBJ databases">
        <title>Genome assembly of Anisodus tanguticus.</title>
        <authorList>
            <person name="Wang Y.-J."/>
        </authorList>
    </citation>
    <scope>NUCLEOTIDE SEQUENCE</scope>
    <source>
        <strain evidence="3">KB-2021</strain>
        <tissue evidence="3">Leaf</tissue>
    </source>
</reference>
<dbReference type="InterPro" id="IPR050542">
    <property type="entry name" value="Glycosyl_Hydrlase18_Chitinase"/>
</dbReference>
<dbReference type="InterPro" id="IPR017853">
    <property type="entry name" value="GH"/>
</dbReference>
<dbReference type="Proteomes" id="UP001291623">
    <property type="component" value="Unassembled WGS sequence"/>
</dbReference>
<dbReference type="GO" id="GO:0005576">
    <property type="term" value="C:extracellular region"/>
    <property type="evidence" value="ECO:0007669"/>
    <property type="project" value="TreeGrafter"/>
</dbReference>
<comment type="caution">
    <text evidence="3">The sequence shown here is derived from an EMBL/GenBank/DDBJ whole genome shotgun (WGS) entry which is preliminary data.</text>
</comment>
<evidence type="ECO:0000313" key="4">
    <source>
        <dbReference type="Proteomes" id="UP001291623"/>
    </source>
</evidence>
<keyword evidence="1" id="KW-0732">Signal</keyword>
<evidence type="ECO:0000313" key="3">
    <source>
        <dbReference type="EMBL" id="KAK4352913.1"/>
    </source>
</evidence>
<dbReference type="PANTHER" id="PTHR45708">
    <property type="entry name" value="ENDOCHITINASE"/>
    <property type="match status" value="1"/>
</dbReference>
<dbReference type="GO" id="GO:0005975">
    <property type="term" value="P:carbohydrate metabolic process"/>
    <property type="evidence" value="ECO:0007669"/>
    <property type="project" value="InterPro"/>
</dbReference>
<sequence>MSIKISSLLIPTFLLLLAYKLEGGDIVTYWGKNGREGKLVDTCNSVLYKIVNVAFLSSFGNFQPPKLNLAGHCEPSNGGCQKLTNSIRQCQSMGIKVMLSIGGGTNTYSSSSADDARQVANTCGTIFLVANHLLDHLEMLYLMA</sequence>
<dbReference type="PANTHER" id="PTHR45708:SF40">
    <property type="entry name" value="BASIC ENDOCHITINASE"/>
    <property type="match status" value="1"/>
</dbReference>
<dbReference type="InterPro" id="IPR001223">
    <property type="entry name" value="Glyco_hydro18_cat"/>
</dbReference>
<dbReference type="AlphaFoldDB" id="A0AAE1V1K8"/>
<evidence type="ECO:0000259" key="2">
    <source>
        <dbReference type="PROSITE" id="PS51910"/>
    </source>
</evidence>
<evidence type="ECO:0000256" key="1">
    <source>
        <dbReference type="SAM" id="SignalP"/>
    </source>
</evidence>
<dbReference type="GO" id="GO:0004568">
    <property type="term" value="F:chitinase activity"/>
    <property type="evidence" value="ECO:0007669"/>
    <property type="project" value="TreeGrafter"/>
</dbReference>